<reference evidence="2" key="1">
    <citation type="submission" date="2021-06" db="EMBL/GenBank/DDBJ databases">
        <title>Updating the genus Pseudomonas: Description of 43 new species and partition of the Pseudomonas putida group.</title>
        <authorList>
            <person name="Girard L."/>
            <person name="Lood C."/>
            <person name="Vandamme P."/>
            <person name="Rokni-Zadeh H."/>
            <person name="Van Noort V."/>
            <person name="Hofte M."/>
            <person name="Lavigne R."/>
            <person name="De Mot R."/>
        </authorList>
    </citation>
    <scope>NUCLEOTIDE SEQUENCE</scope>
    <source>
        <strain evidence="2">SWRI74</strain>
    </source>
</reference>
<dbReference type="RefSeq" id="WP_217870078.1">
    <property type="nucleotide sequence ID" value="NZ_JAHSTU010000001.1"/>
</dbReference>
<accession>A0ABS6QIF1</accession>
<keyword evidence="1" id="KW-0732">Signal</keyword>
<name>A0ABS6QIF1_9PSED</name>
<dbReference type="EMBL" id="JAHSTU010000001">
    <property type="protein sequence ID" value="MBV4518738.1"/>
    <property type="molecule type" value="Genomic_DNA"/>
</dbReference>
<protein>
    <recommendedName>
        <fullName evidence="4">Lipoprotein</fullName>
    </recommendedName>
</protein>
<keyword evidence="3" id="KW-1185">Reference proteome</keyword>
<gene>
    <name evidence="2" type="ORF">KVG88_01600</name>
</gene>
<evidence type="ECO:0000256" key="1">
    <source>
        <dbReference type="SAM" id="SignalP"/>
    </source>
</evidence>
<dbReference type="PROSITE" id="PS51257">
    <property type="entry name" value="PROKAR_LIPOPROTEIN"/>
    <property type="match status" value="1"/>
</dbReference>
<dbReference type="Proteomes" id="UP001049200">
    <property type="component" value="Unassembled WGS sequence"/>
</dbReference>
<feature type="signal peptide" evidence="1">
    <location>
        <begin position="1"/>
        <end position="21"/>
    </location>
</feature>
<proteinExistence type="predicted"/>
<sequence length="163" mass="17858">MKAINFWLVMFLMTVALGGCAETKIDESTQSSGVIQLSPEADGSGNGCGITVIAGEKNHNLDNTSPDYCRRDRLNYFRLENVRSATIFSLEDDFCDDTSSQWEFHLKTYIDPVSTGWIRIGDLKGMNVDDIVVRGVILTSKVVKGGDQKDELSCVRITGSAPG</sequence>
<evidence type="ECO:0008006" key="4">
    <source>
        <dbReference type="Google" id="ProtNLM"/>
    </source>
</evidence>
<feature type="chain" id="PRO_5045444223" description="Lipoprotein" evidence="1">
    <location>
        <begin position="22"/>
        <end position="163"/>
    </location>
</feature>
<evidence type="ECO:0000313" key="2">
    <source>
        <dbReference type="EMBL" id="MBV4518738.1"/>
    </source>
</evidence>
<evidence type="ECO:0000313" key="3">
    <source>
        <dbReference type="Proteomes" id="UP001049200"/>
    </source>
</evidence>
<organism evidence="2 3">
    <name type="scientific">Pseudomonas azerbaijanoccidentalis</name>
    <dbReference type="NCBI Taxonomy" id="2842347"/>
    <lineage>
        <taxon>Bacteria</taxon>
        <taxon>Pseudomonadati</taxon>
        <taxon>Pseudomonadota</taxon>
        <taxon>Gammaproteobacteria</taxon>
        <taxon>Pseudomonadales</taxon>
        <taxon>Pseudomonadaceae</taxon>
        <taxon>Pseudomonas</taxon>
    </lineage>
</organism>
<comment type="caution">
    <text evidence="2">The sequence shown here is derived from an EMBL/GenBank/DDBJ whole genome shotgun (WGS) entry which is preliminary data.</text>
</comment>